<feature type="transmembrane region" description="Helical" evidence="10">
    <location>
        <begin position="275"/>
        <end position="294"/>
    </location>
</feature>
<feature type="transmembrane region" description="Helical" evidence="10">
    <location>
        <begin position="513"/>
        <end position="533"/>
    </location>
</feature>
<dbReference type="PRINTS" id="PR00171">
    <property type="entry name" value="SUGRTRNSPORT"/>
</dbReference>
<feature type="transmembrane region" description="Helical" evidence="10">
    <location>
        <begin position="104"/>
        <end position="122"/>
    </location>
</feature>
<feature type="transmembrane region" description="Helical" evidence="10">
    <location>
        <begin position="237"/>
        <end position="255"/>
    </location>
</feature>
<feature type="transmembrane region" description="Helical" evidence="10">
    <location>
        <begin position="414"/>
        <end position="436"/>
    </location>
</feature>
<dbReference type="InterPro" id="IPR050814">
    <property type="entry name" value="Myo-inositol_Transporter"/>
</dbReference>
<keyword evidence="8 10" id="KW-0472">Membrane</keyword>
<keyword evidence="5" id="KW-0762">Sugar transport</keyword>
<keyword evidence="3 9" id="KW-0813">Transport</keyword>
<feature type="transmembrane region" description="Helical" evidence="10">
    <location>
        <begin position="75"/>
        <end position="92"/>
    </location>
</feature>
<dbReference type="PROSITE" id="PS00216">
    <property type="entry name" value="SUGAR_TRANSPORT_1"/>
    <property type="match status" value="1"/>
</dbReference>
<evidence type="ECO:0000313" key="12">
    <source>
        <dbReference type="EMBL" id="SDZ73185.1"/>
    </source>
</evidence>
<evidence type="ECO:0000256" key="3">
    <source>
        <dbReference type="ARBA" id="ARBA00022448"/>
    </source>
</evidence>
<dbReference type="GO" id="GO:0022857">
    <property type="term" value="F:transmembrane transporter activity"/>
    <property type="evidence" value="ECO:0007669"/>
    <property type="project" value="InterPro"/>
</dbReference>
<evidence type="ECO:0000256" key="2">
    <source>
        <dbReference type="ARBA" id="ARBA00010992"/>
    </source>
</evidence>
<feature type="transmembrane region" description="Helical" evidence="10">
    <location>
        <begin position="142"/>
        <end position="163"/>
    </location>
</feature>
<dbReference type="Proteomes" id="UP000199041">
    <property type="component" value="Unassembled WGS sequence"/>
</dbReference>
<dbReference type="RefSeq" id="WP_091391892.1">
    <property type="nucleotide sequence ID" value="NZ_FNQY01000001.1"/>
</dbReference>
<dbReference type="EMBL" id="FNQY01000001">
    <property type="protein sequence ID" value="SDZ73185.1"/>
    <property type="molecule type" value="Genomic_DNA"/>
</dbReference>
<name>A0A1H3VEF2_9BACT</name>
<dbReference type="OrthoDB" id="9783823at2"/>
<dbReference type="STRING" id="551991.SAMN05192529_10114"/>
<keyword evidence="7 10" id="KW-1133">Transmembrane helix</keyword>
<evidence type="ECO:0000256" key="7">
    <source>
        <dbReference type="ARBA" id="ARBA00022989"/>
    </source>
</evidence>
<feature type="transmembrane region" description="Helical" evidence="10">
    <location>
        <begin position="442"/>
        <end position="466"/>
    </location>
</feature>
<feature type="transmembrane region" description="Helical" evidence="10">
    <location>
        <begin position="200"/>
        <end position="225"/>
    </location>
</feature>
<dbReference type="InterPro" id="IPR005829">
    <property type="entry name" value="Sugar_transporter_CS"/>
</dbReference>
<feature type="transmembrane region" description="Helical" evidence="10">
    <location>
        <begin position="386"/>
        <end position="407"/>
    </location>
</feature>
<feature type="transmembrane region" description="Helical" evidence="10">
    <location>
        <begin position="20"/>
        <end position="38"/>
    </location>
</feature>
<dbReference type="Gene3D" id="1.20.1250.20">
    <property type="entry name" value="MFS general substrate transporter like domains"/>
    <property type="match status" value="2"/>
</dbReference>
<dbReference type="CDD" id="cd17359">
    <property type="entry name" value="MFS_XylE_like"/>
    <property type="match status" value="1"/>
</dbReference>
<feature type="transmembrane region" description="Helical" evidence="10">
    <location>
        <begin position="478"/>
        <end position="498"/>
    </location>
</feature>
<keyword evidence="4" id="KW-1003">Cell membrane</keyword>
<evidence type="ECO:0000259" key="11">
    <source>
        <dbReference type="PROSITE" id="PS50850"/>
    </source>
</evidence>
<evidence type="ECO:0000256" key="9">
    <source>
        <dbReference type="RuleBase" id="RU003346"/>
    </source>
</evidence>
<dbReference type="GO" id="GO:0005886">
    <property type="term" value="C:plasma membrane"/>
    <property type="evidence" value="ECO:0007669"/>
    <property type="project" value="UniProtKB-SubCell"/>
</dbReference>
<evidence type="ECO:0000256" key="10">
    <source>
        <dbReference type="SAM" id="Phobius"/>
    </source>
</evidence>
<keyword evidence="13" id="KW-1185">Reference proteome</keyword>
<dbReference type="InterPro" id="IPR047984">
    <property type="entry name" value="XylE-like"/>
</dbReference>
<feature type="transmembrane region" description="Helical" evidence="10">
    <location>
        <begin position="341"/>
        <end position="371"/>
    </location>
</feature>
<evidence type="ECO:0000256" key="5">
    <source>
        <dbReference type="ARBA" id="ARBA00022597"/>
    </source>
</evidence>
<dbReference type="PANTHER" id="PTHR48020">
    <property type="entry name" value="PROTON MYO-INOSITOL COTRANSPORTER"/>
    <property type="match status" value="1"/>
</dbReference>
<dbReference type="NCBIfam" id="TIGR00879">
    <property type="entry name" value="SP"/>
    <property type="match status" value="1"/>
</dbReference>
<proteinExistence type="inferred from homology"/>
<dbReference type="InterPro" id="IPR003663">
    <property type="entry name" value="Sugar/inositol_transpt"/>
</dbReference>
<dbReference type="PROSITE" id="PS00217">
    <property type="entry name" value="SUGAR_TRANSPORT_2"/>
    <property type="match status" value="1"/>
</dbReference>
<reference evidence="12 13" key="1">
    <citation type="submission" date="2016-10" db="EMBL/GenBank/DDBJ databases">
        <authorList>
            <person name="de Groot N.N."/>
        </authorList>
    </citation>
    <scope>NUCLEOTIDE SEQUENCE [LARGE SCALE GENOMIC DNA]</scope>
    <source>
        <strain evidence="12 13">Vu-144</strain>
    </source>
</reference>
<sequence length="552" mass="60418">MAFINTGGSADTGLQQGNKLYLVLLTLVATFGGLLFGYDTAVVNGAEKSLVDFYITPMLDPAHYQTLTRPIITQYRILMVVVLLVVAVIISFQMLKLLGRKKGGLFTAIVLILWGVWSWSFIGEAVPADSVAVQGMGDTIKGFVIASALVGCIVGGALAGVVSKSLGRKNGLFISAICFILSAIGAWRPELFNVFGTLDVFSFVIYRIIGGIGVGLASMISPMYIAEIAPARTRGKLVSFNQFAIIFGMLVIYFVNYRIAAQGDEAWLKEIGWRWMFLSGVVPAGLFFILLFFIPETPRFLALKGKEQEALKVLEKIGGKSEAPGVLEAIKGTLKDHSRPWLSYGSLIIVIGILLSVFQQFVGINVVLYYAGNIFRNMGASTDASLLQTIIVGIVNLLFTVLAIFTVDKFGRKPLMIIGSLGMAVSMIALGLSFYFDSVGVGALIFMLIYTAAFAMSWGPVCWVLLAEIFPNSIRGAMSIAVAVQWIANWVVSFTFPMMNDNIALVDKFHHGFAYWVYGIMSVLSAIFIWRLVPETKGRSLEEIELFWKKKH</sequence>
<dbReference type="Pfam" id="PF00083">
    <property type="entry name" value="Sugar_tr"/>
    <property type="match status" value="2"/>
</dbReference>
<dbReference type="NCBIfam" id="NF007484">
    <property type="entry name" value="PRK10077.1"/>
    <property type="match status" value="1"/>
</dbReference>
<evidence type="ECO:0000256" key="6">
    <source>
        <dbReference type="ARBA" id="ARBA00022692"/>
    </source>
</evidence>
<comment type="subcellular location">
    <subcellularLocation>
        <location evidence="1">Cell membrane</location>
        <topology evidence="1">Multi-pass membrane protein</topology>
    </subcellularLocation>
</comment>
<dbReference type="PROSITE" id="PS50850">
    <property type="entry name" value="MFS"/>
    <property type="match status" value="1"/>
</dbReference>
<organism evidence="12 13">
    <name type="scientific">Arachidicoccus rhizosphaerae</name>
    <dbReference type="NCBI Taxonomy" id="551991"/>
    <lineage>
        <taxon>Bacteria</taxon>
        <taxon>Pseudomonadati</taxon>
        <taxon>Bacteroidota</taxon>
        <taxon>Chitinophagia</taxon>
        <taxon>Chitinophagales</taxon>
        <taxon>Chitinophagaceae</taxon>
        <taxon>Arachidicoccus</taxon>
    </lineage>
</organism>
<protein>
    <submittedName>
        <fullName evidence="12">MFS transporter, SP family, xylose:H+ symportor</fullName>
    </submittedName>
</protein>
<comment type="similarity">
    <text evidence="2 9">Belongs to the major facilitator superfamily. Sugar transporter (TC 2.A.1.1) family.</text>
</comment>
<dbReference type="InterPro" id="IPR020846">
    <property type="entry name" value="MFS_dom"/>
</dbReference>
<accession>A0A1H3VEF2</accession>
<evidence type="ECO:0000256" key="4">
    <source>
        <dbReference type="ARBA" id="ARBA00022475"/>
    </source>
</evidence>
<dbReference type="InterPro" id="IPR005828">
    <property type="entry name" value="MFS_sugar_transport-like"/>
</dbReference>
<dbReference type="PANTHER" id="PTHR48020:SF12">
    <property type="entry name" value="PROTON MYO-INOSITOL COTRANSPORTER"/>
    <property type="match status" value="1"/>
</dbReference>
<dbReference type="FunFam" id="1.20.1250.20:FF:000122">
    <property type="entry name" value="D-xylose transporter XylE"/>
    <property type="match status" value="1"/>
</dbReference>
<keyword evidence="6 10" id="KW-0812">Transmembrane</keyword>
<evidence type="ECO:0000313" key="13">
    <source>
        <dbReference type="Proteomes" id="UP000199041"/>
    </source>
</evidence>
<feature type="domain" description="Major facilitator superfamily (MFS) profile" evidence="11">
    <location>
        <begin position="25"/>
        <end position="537"/>
    </location>
</feature>
<feature type="transmembrane region" description="Helical" evidence="10">
    <location>
        <begin position="170"/>
        <end position="188"/>
    </location>
</feature>
<gene>
    <name evidence="12" type="ORF">SAMN05192529_10114</name>
</gene>
<evidence type="ECO:0000256" key="8">
    <source>
        <dbReference type="ARBA" id="ARBA00023136"/>
    </source>
</evidence>
<dbReference type="SUPFAM" id="SSF103473">
    <property type="entry name" value="MFS general substrate transporter"/>
    <property type="match status" value="1"/>
</dbReference>
<dbReference type="InterPro" id="IPR036259">
    <property type="entry name" value="MFS_trans_sf"/>
</dbReference>
<dbReference type="AlphaFoldDB" id="A0A1H3VEF2"/>
<evidence type="ECO:0000256" key="1">
    <source>
        <dbReference type="ARBA" id="ARBA00004651"/>
    </source>
</evidence>